<feature type="transmembrane region" description="Helical" evidence="5">
    <location>
        <begin position="298"/>
        <end position="318"/>
    </location>
</feature>
<dbReference type="OrthoDB" id="28186at2759"/>
<keyword evidence="4 5" id="KW-0472">Membrane</keyword>
<protein>
    <recommendedName>
        <fullName evidence="6">Wntless-like transmembrane domain-containing protein</fullName>
    </recommendedName>
</protein>
<gene>
    <name evidence="7" type="ORF">TRFO_41354</name>
</gene>
<dbReference type="AlphaFoldDB" id="A0A1J4L0L9"/>
<organism evidence="7 8">
    <name type="scientific">Tritrichomonas foetus</name>
    <dbReference type="NCBI Taxonomy" id="1144522"/>
    <lineage>
        <taxon>Eukaryota</taxon>
        <taxon>Metamonada</taxon>
        <taxon>Parabasalia</taxon>
        <taxon>Tritrichomonadida</taxon>
        <taxon>Tritrichomonadidae</taxon>
        <taxon>Tritrichomonas</taxon>
    </lineage>
</organism>
<evidence type="ECO:0000256" key="2">
    <source>
        <dbReference type="ARBA" id="ARBA00022692"/>
    </source>
</evidence>
<dbReference type="VEuPathDB" id="TrichDB:TRFO_41354"/>
<dbReference type="PANTHER" id="PTHR31918:SF1">
    <property type="entry name" value="TRANSMEMBRANE PROTEIN 181"/>
    <property type="match status" value="1"/>
</dbReference>
<dbReference type="InterPro" id="IPR040416">
    <property type="entry name" value="TMEM181"/>
</dbReference>
<evidence type="ECO:0000259" key="6">
    <source>
        <dbReference type="Pfam" id="PF06664"/>
    </source>
</evidence>
<accession>A0A1J4L0L9</accession>
<dbReference type="Pfam" id="PF06664">
    <property type="entry name" value="WLS-like_TM"/>
    <property type="match status" value="1"/>
</dbReference>
<evidence type="ECO:0000313" key="8">
    <source>
        <dbReference type="Proteomes" id="UP000179807"/>
    </source>
</evidence>
<proteinExistence type="predicted"/>
<feature type="transmembrane region" description="Helical" evidence="5">
    <location>
        <begin position="372"/>
        <end position="393"/>
    </location>
</feature>
<reference evidence="7" key="1">
    <citation type="submission" date="2016-10" db="EMBL/GenBank/DDBJ databases">
        <authorList>
            <person name="Benchimol M."/>
            <person name="Almeida L.G."/>
            <person name="Vasconcelos A.T."/>
            <person name="Perreira-Neves A."/>
            <person name="Rosa I.A."/>
            <person name="Tasca T."/>
            <person name="Bogo M.R."/>
            <person name="de Souza W."/>
        </authorList>
    </citation>
    <scope>NUCLEOTIDE SEQUENCE [LARGE SCALE GENOMIC DNA]</scope>
    <source>
        <strain evidence="7">K</strain>
    </source>
</reference>
<dbReference type="InterPro" id="IPR047843">
    <property type="entry name" value="WLS-like_TM"/>
</dbReference>
<name>A0A1J4L0L9_9EUKA</name>
<evidence type="ECO:0000256" key="5">
    <source>
        <dbReference type="SAM" id="Phobius"/>
    </source>
</evidence>
<evidence type="ECO:0000256" key="3">
    <source>
        <dbReference type="ARBA" id="ARBA00022989"/>
    </source>
</evidence>
<evidence type="ECO:0000256" key="4">
    <source>
        <dbReference type="ARBA" id="ARBA00023136"/>
    </source>
</evidence>
<dbReference type="Proteomes" id="UP000179807">
    <property type="component" value="Unassembled WGS sequence"/>
</dbReference>
<feature type="domain" description="Wntless-like transmembrane" evidence="6">
    <location>
        <begin position="201"/>
        <end position="462"/>
    </location>
</feature>
<dbReference type="RefSeq" id="XP_068370191.1">
    <property type="nucleotide sequence ID" value="XM_068513725.1"/>
</dbReference>
<keyword evidence="8" id="KW-1185">Reference proteome</keyword>
<keyword evidence="3 5" id="KW-1133">Transmembrane helix</keyword>
<dbReference type="GO" id="GO:0015643">
    <property type="term" value="F:toxic substance binding"/>
    <property type="evidence" value="ECO:0007669"/>
    <property type="project" value="InterPro"/>
</dbReference>
<feature type="transmembrane region" description="Helical" evidence="5">
    <location>
        <begin position="443"/>
        <end position="462"/>
    </location>
</feature>
<comment type="caution">
    <text evidence="7">The sequence shown here is derived from an EMBL/GenBank/DDBJ whole genome shotgun (WGS) entry which is preliminary data.</text>
</comment>
<comment type="subcellular location">
    <subcellularLocation>
        <location evidence="1">Membrane</location>
        <topology evidence="1">Multi-pass membrane protein</topology>
    </subcellularLocation>
</comment>
<sequence length="489" mass="56282">MVDSLGDSSSSCLIDIQIEESLSRETLMSIDSANRKEDCGVFTICAIILTLIAFSGFLWPISTQTIKNSTNLVYENSSKTAAFSIESLNSLNKFLSLEIALNSNNINSTTRLSVNIEVQIEMSNPYHDSTNAKYQIKNYIIKFTSDRFSSQKIPLFKKHLTKYTTFSSKIKITGDIESLTICRAFWKFESREKPTYCTFINIILLIVLIFAFISFIWRTKNTSFSVWHLEQKLSFILLLVTFFIDNPLHSIYVDNYPTFSIFYDVISNEIFTVFIKFFILVLFDSLRFKNRRIGNCFFPPKIAFILFLLIIDMTSSLLDNNFSGLSNLPGSIGSLKEFNMVLATKQTANLVNKANILIIDSKYSTILTVSRVFYALSKLSNFVYTALLALVVVRSFNEIDITERYKFIVYALTAASYFVLSWLNRFVLSRHRFIRDTIVPFMFGRTLQNFLALLMIVFHWPYELITDQQYLEPDQLGGDVGDFYDMSDK</sequence>
<keyword evidence="2 5" id="KW-0812">Transmembrane</keyword>
<evidence type="ECO:0000313" key="7">
    <source>
        <dbReference type="EMBL" id="OHT17055.1"/>
    </source>
</evidence>
<feature type="transmembrane region" description="Helical" evidence="5">
    <location>
        <begin position="405"/>
        <end position="423"/>
    </location>
</feature>
<feature type="transmembrane region" description="Helical" evidence="5">
    <location>
        <begin position="265"/>
        <end position="286"/>
    </location>
</feature>
<dbReference type="GeneID" id="94848429"/>
<dbReference type="PANTHER" id="PTHR31918">
    <property type="entry name" value="TRANSMEMBRANE PROTEIN 181"/>
    <property type="match status" value="1"/>
</dbReference>
<feature type="transmembrane region" description="Helical" evidence="5">
    <location>
        <begin position="199"/>
        <end position="217"/>
    </location>
</feature>
<dbReference type="GO" id="GO:0016020">
    <property type="term" value="C:membrane"/>
    <property type="evidence" value="ECO:0007669"/>
    <property type="project" value="UniProtKB-SubCell"/>
</dbReference>
<evidence type="ECO:0000256" key="1">
    <source>
        <dbReference type="ARBA" id="ARBA00004141"/>
    </source>
</evidence>
<feature type="transmembrane region" description="Helical" evidence="5">
    <location>
        <begin position="39"/>
        <end position="61"/>
    </location>
</feature>
<dbReference type="EMBL" id="MLAK01000045">
    <property type="protein sequence ID" value="OHT17055.1"/>
    <property type="molecule type" value="Genomic_DNA"/>
</dbReference>